<dbReference type="Pfam" id="PF05020">
    <property type="entry name" value="zf-NPL4"/>
    <property type="match status" value="1"/>
</dbReference>
<dbReference type="GO" id="GO:0031625">
    <property type="term" value="F:ubiquitin protein ligase binding"/>
    <property type="evidence" value="ECO:0007669"/>
    <property type="project" value="TreeGrafter"/>
</dbReference>
<reference evidence="2" key="1">
    <citation type="submission" date="2021-02" db="EMBL/GenBank/DDBJ databases">
        <authorList>
            <person name="Nowell W R."/>
        </authorList>
    </citation>
    <scope>NUCLEOTIDE SEQUENCE</scope>
</reference>
<dbReference type="EMBL" id="CAJNOU010017129">
    <property type="protein sequence ID" value="CAF1576927.1"/>
    <property type="molecule type" value="Genomic_DNA"/>
</dbReference>
<dbReference type="PANTHER" id="PTHR12710">
    <property type="entry name" value="NUCLEAR PROTEIN LOCALIZATION 4"/>
    <property type="match status" value="1"/>
</dbReference>
<name>A0A815YVX2_9BILA</name>
<dbReference type="InterPro" id="IPR016563">
    <property type="entry name" value="Npl4"/>
</dbReference>
<feature type="domain" description="NPL4 zinc-binding putative" evidence="1">
    <location>
        <begin position="1"/>
        <end position="65"/>
    </location>
</feature>
<dbReference type="AlphaFoldDB" id="A0A815YVX2"/>
<protein>
    <recommendedName>
        <fullName evidence="1">NPL4 zinc-binding putative domain-containing protein</fullName>
    </recommendedName>
</protein>
<dbReference type="GO" id="GO:0005634">
    <property type="term" value="C:nucleus"/>
    <property type="evidence" value="ECO:0007669"/>
    <property type="project" value="TreeGrafter"/>
</dbReference>
<feature type="non-terminal residue" evidence="2">
    <location>
        <position position="97"/>
    </location>
</feature>
<gene>
    <name evidence="3" type="ORF">FNK824_LOCUS43760</name>
    <name evidence="2" type="ORF">SEV965_LOCUS39778</name>
</gene>
<proteinExistence type="predicted"/>
<dbReference type="PANTHER" id="PTHR12710:SF0">
    <property type="entry name" value="NUCLEAR PROTEIN LOCALIZATION PROTEIN 4 HOMOLOG"/>
    <property type="match status" value="1"/>
</dbReference>
<evidence type="ECO:0000313" key="4">
    <source>
        <dbReference type="Proteomes" id="UP000663889"/>
    </source>
</evidence>
<evidence type="ECO:0000259" key="1">
    <source>
        <dbReference type="Pfam" id="PF05020"/>
    </source>
</evidence>
<evidence type="ECO:0000313" key="2">
    <source>
        <dbReference type="EMBL" id="CAF1576927.1"/>
    </source>
</evidence>
<dbReference type="Proteomes" id="UP000663889">
    <property type="component" value="Unassembled WGS sequence"/>
</dbReference>
<dbReference type="Proteomes" id="UP000663874">
    <property type="component" value="Unassembled WGS sequence"/>
</dbReference>
<comment type="caution">
    <text evidence="2">The sequence shown here is derived from an EMBL/GenBank/DDBJ whole genome shotgun (WGS) entry which is preliminary data.</text>
</comment>
<dbReference type="GO" id="GO:0043130">
    <property type="term" value="F:ubiquitin binding"/>
    <property type="evidence" value="ECO:0007669"/>
    <property type="project" value="TreeGrafter"/>
</dbReference>
<evidence type="ECO:0000313" key="3">
    <source>
        <dbReference type="EMBL" id="CAF4395126.1"/>
    </source>
</evidence>
<sequence length="97" mass="11175">LDKMDGRIPRKRNPQLCHHNVHGKCLHCIPIEPYDEEFLKNRNPPIKHMSFRAYIRKLQSSAASDSIILREATYAHRKLNVTSIDSSHQTGILSVET</sequence>
<organism evidence="2 4">
    <name type="scientific">Rotaria sordida</name>
    <dbReference type="NCBI Taxonomy" id="392033"/>
    <lineage>
        <taxon>Eukaryota</taxon>
        <taxon>Metazoa</taxon>
        <taxon>Spiralia</taxon>
        <taxon>Gnathifera</taxon>
        <taxon>Rotifera</taxon>
        <taxon>Eurotatoria</taxon>
        <taxon>Bdelloidea</taxon>
        <taxon>Philodinida</taxon>
        <taxon>Philodinidae</taxon>
        <taxon>Rotaria</taxon>
    </lineage>
</organism>
<dbReference type="EMBL" id="CAJOBE010063946">
    <property type="protein sequence ID" value="CAF4395126.1"/>
    <property type="molecule type" value="Genomic_DNA"/>
</dbReference>
<dbReference type="GO" id="GO:0006511">
    <property type="term" value="P:ubiquitin-dependent protein catabolic process"/>
    <property type="evidence" value="ECO:0007669"/>
    <property type="project" value="InterPro"/>
</dbReference>
<dbReference type="InterPro" id="IPR007716">
    <property type="entry name" value="NPL4_Zn-bd_put"/>
</dbReference>
<accession>A0A815YVX2</accession>